<dbReference type="GO" id="GO:0055085">
    <property type="term" value="P:transmembrane transport"/>
    <property type="evidence" value="ECO:0007669"/>
    <property type="project" value="InterPro"/>
</dbReference>
<keyword evidence="5 7" id="KW-1133">Transmembrane helix</keyword>
<proteinExistence type="inferred from homology"/>
<feature type="transmembrane region" description="Helical" evidence="7">
    <location>
        <begin position="72"/>
        <end position="99"/>
    </location>
</feature>
<dbReference type="InterPro" id="IPR035906">
    <property type="entry name" value="MetI-like_sf"/>
</dbReference>
<feature type="transmembrane region" description="Helical" evidence="7">
    <location>
        <begin position="184"/>
        <end position="206"/>
    </location>
</feature>
<dbReference type="GO" id="GO:0005886">
    <property type="term" value="C:plasma membrane"/>
    <property type="evidence" value="ECO:0007669"/>
    <property type="project" value="UniProtKB-SubCell"/>
</dbReference>
<name>A0A3T1DEI5_9BACL</name>
<dbReference type="Pfam" id="PF00528">
    <property type="entry name" value="BPD_transp_1"/>
    <property type="match status" value="1"/>
</dbReference>
<keyword evidence="3" id="KW-1003">Cell membrane</keyword>
<evidence type="ECO:0000256" key="6">
    <source>
        <dbReference type="ARBA" id="ARBA00023136"/>
    </source>
</evidence>
<dbReference type="CDD" id="cd06261">
    <property type="entry name" value="TM_PBP2"/>
    <property type="match status" value="1"/>
</dbReference>
<dbReference type="EMBL" id="AP019400">
    <property type="protein sequence ID" value="BBI36503.1"/>
    <property type="molecule type" value="Genomic_DNA"/>
</dbReference>
<dbReference type="AlphaFoldDB" id="A0A3T1DEI5"/>
<evidence type="ECO:0000256" key="5">
    <source>
        <dbReference type="ARBA" id="ARBA00022989"/>
    </source>
</evidence>
<dbReference type="PANTHER" id="PTHR43744:SF9">
    <property type="entry name" value="POLYGALACTURONAN_RHAMNOGALACTURONAN TRANSPORT SYSTEM PERMEASE PROTEIN YTCP"/>
    <property type="match status" value="1"/>
</dbReference>
<evidence type="ECO:0000259" key="8">
    <source>
        <dbReference type="PROSITE" id="PS50928"/>
    </source>
</evidence>
<evidence type="ECO:0000256" key="3">
    <source>
        <dbReference type="ARBA" id="ARBA00022475"/>
    </source>
</evidence>
<dbReference type="Proteomes" id="UP000289856">
    <property type="component" value="Chromosome"/>
</dbReference>
<organism evidence="9 10">
    <name type="scientific">Cohnella abietis</name>
    <dbReference type="NCBI Taxonomy" id="2507935"/>
    <lineage>
        <taxon>Bacteria</taxon>
        <taxon>Bacillati</taxon>
        <taxon>Bacillota</taxon>
        <taxon>Bacilli</taxon>
        <taxon>Bacillales</taxon>
        <taxon>Paenibacillaceae</taxon>
        <taxon>Cohnella</taxon>
    </lineage>
</organism>
<dbReference type="KEGG" id="cohn:KCTCHS21_59020"/>
<feature type="transmembrane region" description="Helical" evidence="7">
    <location>
        <begin position="261"/>
        <end position="278"/>
    </location>
</feature>
<feature type="domain" description="ABC transmembrane type-1" evidence="8">
    <location>
        <begin position="76"/>
        <end position="278"/>
    </location>
</feature>
<dbReference type="PANTHER" id="PTHR43744">
    <property type="entry name" value="ABC TRANSPORTER PERMEASE PROTEIN MG189-RELATED-RELATED"/>
    <property type="match status" value="1"/>
</dbReference>
<evidence type="ECO:0000313" key="9">
    <source>
        <dbReference type="EMBL" id="BBI36503.1"/>
    </source>
</evidence>
<evidence type="ECO:0000256" key="1">
    <source>
        <dbReference type="ARBA" id="ARBA00004651"/>
    </source>
</evidence>
<dbReference type="OrthoDB" id="9810086at2"/>
<keyword evidence="6 7" id="KW-0472">Membrane</keyword>
<keyword evidence="2 7" id="KW-0813">Transport</keyword>
<feature type="transmembrane region" description="Helical" evidence="7">
    <location>
        <begin position="111"/>
        <end position="133"/>
    </location>
</feature>
<sequence length="293" mass="32513">MPSGAKKNRFNWYDAIVYSLLLLFTLLTLVPFLFVVGGSFASTKELLEKGVVLFPTQFSLDGYKYIFSTSTFITSLLVTVWITVSGTAVNLVMTILTAYPLSKSELKGQKICMMLIVFSMIFSGGMIPTYLVVKAFGMLDSYWSLIIPGAISGFNLIVIRNFFQQLPEGLEESAKIDGYNDLQILFRIVLPLSMPVIATFALFYAVGHWNTYFNAILYITDSAKWPIQVLLRQIVILSMGGIGDSNAFDVNFVPPAQTVKLAAIVVATVPILLIYPFLQRHFTQGMMLGAMKG</sequence>
<dbReference type="RefSeq" id="WP_130616009.1">
    <property type="nucleotide sequence ID" value="NZ_AP019400.1"/>
</dbReference>
<keyword evidence="4 7" id="KW-0812">Transmembrane</keyword>
<feature type="transmembrane region" description="Helical" evidence="7">
    <location>
        <begin position="145"/>
        <end position="163"/>
    </location>
</feature>
<dbReference type="InterPro" id="IPR000515">
    <property type="entry name" value="MetI-like"/>
</dbReference>
<keyword evidence="10" id="KW-1185">Reference proteome</keyword>
<reference evidence="9 10" key="1">
    <citation type="submission" date="2019-01" db="EMBL/GenBank/DDBJ databases">
        <title>Complete genome sequence of Cohnella hallensis HS21 isolated from Korean fir (Abies koreana) rhizospheric soil.</title>
        <authorList>
            <person name="Jiang L."/>
            <person name="Kang S.W."/>
            <person name="Kim S."/>
            <person name="Jung J."/>
            <person name="Kim C.Y."/>
            <person name="Kim D.H."/>
            <person name="Kim S.W."/>
            <person name="Lee J."/>
        </authorList>
    </citation>
    <scope>NUCLEOTIDE SEQUENCE [LARGE SCALE GENOMIC DNA]</scope>
    <source>
        <strain evidence="9 10">HS21</strain>
    </source>
</reference>
<dbReference type="Gene3D" id="1.10.3720.10">
    <property type="entry name" value="MetI-like"/>
    <property type="match status" value="1"/>
</dbReference>
<evidence type="ECO:0000256" key="4">
    <source>
        <dbReference type="ARBA" id="ARBA00022692"/>
    </source>
</evidence>
<feature type="transmembrane region" description="Helical" evidence="7">
    <location>
        <begin position="12"/>
        <end position="36"/>
    </location>
</feature>
<evidence type="ECO:0000256" key="2">
    <source>
        <dbReference type="ARBA" id="ARBA00022448"/>
    </source>
</evidence>
<gene>
    <name evidence="9" type="primary">ytcP_6</name>
    <name evidence="9" type="ORF">KCTCHS21_59020</name>
</gene>
<comment type="subcellular location">
    <subcellularLocation>
        <location evidence="1 7">Cell membrane</location>
        <topology evidence="1 7">Multi-pass membrane protein</topology>
    </subcellularLocation>
</comment>
<dbReference type="PROSITE" id="PS50928">
    <property type="entry name" value="ABC_TM1"/>
    <property type="match status" value="1"/>
</dbReference>
<accession>A0A3T1DEI5</accession>
<dbReference type="SUPFAM" id="SSF161098">
    <property type="entry name" value="MetI-like"/>
    <property type="match status" value="1"/>
</dbReference>
<comment type="similarity">
    <text evidence="7">Belongs to the binding-protein-dependent transport system permease family.</text>
</comment>
<protein>
    <submittedName>
        <fullName evidence="9">Putative ABC transporter permease protein YtcP</fullName>
    </submittedName>
</protein>
<evidence type="ECO:0000256" key="7">
    <source>
        <dbReference type="RuleBase" id="RU363032"/>
    </source>
</evidence>
<evidence type="ECO:0000313" key="10">
    <source>
        <dbReference type="Proteomes" id="UP000289856"/>
    </source>
</evidence>